<evidence type="ECO:0000256" key="3">
    <source>
        <dbReference type="ARBA" id="ARBA00018111"/>
    </source>
</evidence>
<evidence type="ECO:0000313" key="7">
    <source>
        <dbReference type="EMBL" id="CAB5036631.1"/>
    </source>
</evidence>
<dbReference type="GO" id="GO:0006282">
    <property type="term" value="P:regulation of DNA repair"/>
    <property type="evidence" value="ECO:0007669"/>
    <property type="project" value="InterPro"/>
</dbReference>
<organism evidence="7">
    <name type="scientific">freshwater metagenome</name>
    <dbReference type="NCBI Taxonomy" id="449393"/>
    <lineage>
        <taxon>unclassified sequences</taxon>
        <taxon>metagenomes</taxon>
        <taxon>ecological metagenomes</taxon>
    </lineage>
</organism>
<reference evidence="7" key="1">
    <citation type="submission" date="2020-05" db="EMBL/GenBank/DDBJ databases">
        <authorList>
            <person name="Chiriac C."/>
            <person name="Salcher M."/>
            <person name="Ghai R."/>
            <person name="Kavagutti S V."/>
        </authorList>
    </citation>
    <scope>NUCLEOTIDE SEQUENCE</scope>
</reference>
<dbReference type="HAMAP" id="MF_01114">
    <property type="entry name" value="RecX"/>
    <property type="match status" value="1"/>
</dbReference>
<dbReference type="PANTHER" id="PTHR33602">
    <property type="entry name" value="REGULATORY PROTEIN RECX FAMILY PROTEIN"/>
    <property type="match status" value="1"/>
</dbReference>
<evidence type="ECO:0000256" key="2">
    <source>
        <dbReference type="ARBA" id="ARBA00009695"/>
    </source>
</evidence>
<keyword evidence="4" id="KW-0963">Cytoplasm</keyword>
<sequence length="170" mass="19136">MKKPRPKRPEQLADTPLEHEQRVQDALERAFRFIAKRERTVSQVSARLERDGIESAVIAEAVGQMVTDGYISDTRFAALYAEDRRAIDGWGNERIVTNLREAGVSTEIIEAIVGSRGHDDQVGDAIRVLDQRVGTKPSDARERERALGILARRGYSLEIAYDAVRAYERS</sequence>
<dbReference type="EMBL" id="CAFBPX010000177">
    <property type="protein sequence ID" value="CAB5036631.1"/>
    <property type="molecule type" value="Genomic_DNA"/>
</dbReference>
<evidence type="ECO:0000256" key="4">
    <source>
        <dbReference type="ARBA" id="ARBA00022490"/>
    </source>
</evidence>
<proteinExistence type="inferred from homology"/>
<dbReference type="InterPro" id="IPR036388">
    <property type="entry name" value="WH-like_DNA-bd_sf"/>
</dbReference>
<evidence type="ECO:0000259" key="5">
    <source>
        <dbReference type="Pfam" id="PF02631"/>
    </source>
</evidence>
<feature type="domain" description="RecX first three-helical" evidence="6">
    <location>
        <begin position="26"/>
        <end position="63"/>
    </location>
</feature>
<dbReference type="InterPro" id="IPR053924">
    <property type="entry name" value="RecX_HTH_2nd"/>
</dbReference>
<protein>
    <recommendedName>
        <fullName evidence="3">Regulatory protein RecX</fullName>
    </recommendedName>
</protein>
<feature type="domain" description="RecX second three-helical" evidence="5">
    <location>
        <begin position="72"/>
        <end position="111"/>
    </location>
</feature>
<dbReference type="PANTHER" id="PTHR33602:SF1">
    <property type="entry name" value="REGULATORY PROTEIN RECX FAMILY PROTEIN"/>
    <property type="match status" value="1"/>
</dbReference>
<evidence type="ECO:0000256" key="1">
    <source>
        <dbReference type="ARBA" id="ARBA00004496"/>
    </source>
</evidence>
<comment type="subcellular location">
    <subcellularLocation>
        <location evidence="1">Cytoplasm</location>
    </subcellularLocation>
</comment>
<dbReference type="InterPro" id="IPR003783">
    <property type="entry name" value="Regulatory_RecX"/>
</dbReference>
<dbReference type="Gene3D" id="1.10.10.10">
    <property type="entry name" value="Winged helix-like DNA-binding domain superfamily/Winged helix DNA-binding domain"/>
    <property type="match status" value="2"/>
</dbReference>
<accession>A0A6J7S6N6</accession>
<dbReference type="InterPro" id="IPR053926">
    <property type="entry name" value="RecX_HTH_1st"/>
</dbReference>
<dbReference type="Pfam" id="PF21982">
    <property type="entry name" value="RecX_HTH1"/>
    <property type="match status" value="1"/>
</dbReference>
<dbReference type="Pfam" id="PF02631">
    <property type="entry name" value="RecX_HTH2"/>
    <property type="match status" value="1"/>
</dbReference>
<dbReference type="GO" id="GO:0005737">
    <property type="term" value="C:cytoplasm"/>
    <property type="evidence" value="ECO:0007669"/>
    <property type="project" value="UniProtKB-SubCell"/>
</dbReference>
<comment type="similarity">
    <text evidence="2">Belongs to the RecX family.</text>
</comment>
<name>A0A6J7S6N6_9ZZZZ</name>
<gene>
    <name evidence="7" type="ORF">UFOPK4175_00955</name>
</gene>
<evidence type="ECO:0000259" key="6">
    <source>
        <dbReference type="Pfam" id="PF21982"/>
    </source>
</evidence>
<dbReference type="AlphaFoldDB" id="A0A6J7S6N6"/>